<protein>
    <submittedName>
        <fullName evidence="1">Uncharacterized protein</fullName>
    </submittedName>
</protein>
<proteinExistence type="predicted"/>
<organism evidence="1 2">
    <name type="scientific">Pleomassaria siparia CBS 279.74</name>
    <dbReference type="NCBI Taxonomy" id="1314801"/>
    <lineage>
        <taxon>Eukaryota</taxon>
        <taxon>Fungi</taxon>
        <taxon>Dikarya</taxon>
        <taxon>Ascomycota</taxon>
        <taxon>Pezizomycotina</taxon>
        <taxon>Dothideomycetes</taxon>
        <taxon>Pleosporomycetidae</taxon>
        <taxon>Pleosporales</taxon>
        <taxon>Pleomassariaceae</taxon>
        <taxon>Pleomassaria</taxon>
    </lineage>
</organism>
<keyword evidence="2" id="KW-1185">Reference proteome</keyword>
<dbReference type="AlphaFoldDB" id="A0A6G1KKH3"/>
<evidence type="ECO:0000313" key="2">
    <source>
        <dbReference type="Proteomes" id="UP000799428"/>
    </source>
</evidence>
<dbReference type="EMBL" id="MU005765">
    <property type="protein sequence ID" value="KAF2713328.1"/>
    <property type="molecule type" value="Genomic_DNA"/>
</dbReference>
<name>A0A6G1KKH3_9PLEO</name>
<sequence length="53" mass="5847">MFFKLWEALFNSAAQKVFTSELVKSLIKNVPSVNLGLVLAAGVTDIKRTFGMD</sequence>
<reference evidence="1" key="1">
    <citation type="journal article" date="2020" name="Stud. Mycol.">
        <title>101 Dothideomycetes genomes: a test case for predicting lifestyles and emergence of pathogens.</title>
        <authorList>
            <person name="Haridas S."/>
            <person name="Albert R."/>
            <person name="Binder M."/>
            <person name="Bloem J."/>
            <person name="Labutti K."/>
            <person name="Salamov A."/>
            <person name="Andreopoulos B."/>
            <person name="Baker S."/>
            <person name="Barry K."/>
            <person name="Bills G."/>
            <person name="Bluhm B."/>
            <person name="Cannon C."/>
            <person name="Castanera R."/>
            <person name="Culley D."/>
            <person name="Daum C."/>
            <person name="Ezra D."/>
            <person name="Gonzalez J."/>
            <person name="Henrissat B."/>
            <person name="Kuo A."/>
            <person name="Liang C."/>
            <person name="Lipzen A."/>
            <person name="Lutzoni F."/>
            <person name="Magnuson J."/>
            <person name="Mondo S."/>
            <person name="Nolan M."/>
            <person name="Ohm R."/>
            <person name="Pangilinan J."/>
            <person name="Park H.-J."/>
            <person name="Ramirez L."/>
            <person name="Alfaro M."/>
            <person name="Sun H."/>
            <person name="Tritt A."/>
            <person name="Yoshinaga Y."/>
            <person name="Zwiers L.-H."/>
            <person name="Turgeon B."/>
            <person name="Goodwin S."/>
            <person name="Spatafora J."/>
            <person name="Crous P."/>
            <person name="Grigoriev I."/>
        </authorList>
    </citation>
    <scope>NUCLEOTIDE SEQUENCE</scope>
    <source>
        <strain evidence="1">CBS 279.74</strain>
    </source>
</reference>
<dbReference type="Proteomes" id="UP000799428">
    <property type="component" value="Unassembled WGS sequence"/>
</dbReference>
<accession>A0A6G1KKH3</accession>
<evidence type="ECO:0000313" key="1">
    <source>
        <dbReference type="EMBL" id="KAF2713328.1"/>
    </source>
</evidence>
<gene>
    <name evidence="1" type="ORF">K504DRAFT_461867</name>
</gene>